<evidence type="ECO:0000256" key="5">
    <source>
        <dbReference type="ARBA" id="ARBA00023001"/>
    </source>
</evidence>
<keyword evidence="7 12" id="KW-0326">Glycosidase</keyword>
<dbReference type="PRINTS" id="PR00131">
    <property type="entry name" value="GLHYDRLASE1"/>
</dbReference>
<evidence type="ECO:0000256" key="11">
    <source>
        <dbReference type="PROSITE-ProRule" id="PRU10055"/>
    </source>
</evidence>
<accession>A0A173ZV58</accession>
<dbReference type="InterPro" id="IPR018120">
    <property type="entry name" value="Glyco_hydro_1_AS"/>
</dbReference>
<dbReference type="GO" id="GO:0008422">
    <property type="term" value="F:beta-glucosidase activity"/>
    <property type="evidence" value="ECO:0007669"/>
    <property type="project" value="UniProtKB-EC"/>
</dbReference>
<feature type="active site" description="Nucleophile" evidence="9 11">
    <location>
        <position position="357"/>
    </location>
</feature>
<dbReference type="Gene3D" id="3.20.20.80">
    <property type="entry name" value="Glycosidases"/>
    <property type="match status" value="1"/>
</dbReference>
<evidence type="ECO:0000256" key="4">
    <source>
        <dbReference type="ARBA" id="ARBA00022801"/>
    </source>
</evidence>
<comment type="similarity">
    <text evidence="2 12">Belongs to the glycosyl hydrolase 1 family.</text>
</comment>
<dbReference type="NCBIfam" id="TIGR03356">
    <property type="entry name" value="BGL"/>
    <property type="match status" value="1"/>
</dbReference>
<dbReference type="SUPFAM" id="SSF51445">
    <property type="entry name" value="(Trans)glycosidases"/>
    <property type="match status" value="1"/>
</dbReference>
<dbReference type="InterPro" id="IPR017736">
    <property type="entry name" value="Glyco_hydro_1_beta-glucosidase"/>
</dbReference>
<dbReference type="InterPro" id="IPR033132">
    <property type="entry name" value="GH_1_N_CS"/>
</dbReference>
<comment type="catalytic activity">
    <reaction evidence="1 12">
        <text>Hydrolysis of terminal, non-reducing beta-D-glucosyl residues with release of beta-D-glucose.</text>
        <dbReference type="EC" id="3.2.1.21"/>
    </reaction>
</comment>
<gene>
    <name evidence="13" type="primary">bglA_1</name>
    <name evidence="13" type="ORF">ERS852407_01130</name>
</gene>
<name>A0A173ZV58_9FIRM</name>
<feature type="binding site" evidence="10">
    <location>
        <position position="118"/>
    </location>
    <ligand>
        <name>substrate</name>
    </ligand>
</feature>
<protein>
    <recommendedName>
        <fullName evidence="3 12">Beta-glucosidase</fullName>
        <ecNumber evidence="3 12">3.2.1.21</ecNumber>
    </recommendedName>
</protein>
<feature type="binding site" evidence="10">
    <location>
        <begin position="411"/>
        <end position="412"/>
    </location>
    <ligand>
        <name>substrate</name>
    </ligand>
</feature>
<feature type="binding site" evidence="10">
    <location>
        <position position="302"/>
    </location>
    <ligand>
        <name>substrate</name>
    </ligand>
</feature>
<feature type="binding site" evidence="10">
    <location>
        <position position="404"/>
    </location>
    <ligand>
        <name>substrate</name>
    </ligand>
</feature>
<dbReference type="EC" id="3.2.1.21" evidence="3 12"/>
<keyword evidence="4 12" id="KW-0378">Hydrolase</keyword>
<dbReference type="PROSITE" id="PS00653">
    <property type="entry name" value="GLYCOSYL_HYDROL_F1_2"/>
    <property type="match status" value="1"/>
</dbReference>
<evidence type="ECO:0000256" key="6">
    <source>
        <dbReference type="ARBA" id="ARBA00023277"/>
    </source>
</evidence>
<evidence type="ECO:0000313" key="13">
    <source>
        <dbReference type="EMBL" id="CUN80181.1"/>
    </source>
</evidence>
<feature type="active site" description="Proton donor" evidence="9">
    <location>
        <position position="163"/>
    </location>
</feature>
<evidence type="ECO:0000256" key="10">
    <source>
        <dbReference type="PIRSR" id="PIRSR617736-2"/>
    </source>
</evidence>
<dbReference type="InterPro" id="IPR017853">
    <property type="entry name" value="GH"/>
</dbReference>
<evidence type="ECO:0000313" key="14">
    <source>
        <dbReference type="Proteomes" id="UP000095651"/>
    </source>
</evidence>
<evidence type="ECO:0000256" key="7">
    <source>
        <dbReference type="ARBA" id="ARBA00023295"/>
    </source>
</evidence>
<evidence type="ECO:0000256" key="9">
    <source>
        <dbReference type="PIRSR" id="PIRSR617736-1"/>
    </source>
</evidence>
<dbReference type="PANTHER" id="PTHR10353:SF36">
    <property type="entry name" value="LP05116P"/>
    <property type="match status" value="1"/>
</dbReference>
<sequence length="452" mass="51433">MGFKDGFVWGAATASYQVEGAVTEGGRGLTVWDEFARMPGKTFSGHTGDVAADHYHRYVEDVAIMKALGLKAYRFSVAWSRILPQGYGAVNEEGLRFYKNLVDELVKNGIEPYVTLFHWDLPYGLYRIGGWQNPAITDYFAEYARIVAEYLGDKVKHYITFNEPQCFIGLGHVTGEHAPGNIMSRRAVLEMAHHVLLAHGKATKVLRKVAPHAKIGYAPTCSAHYPDTQKPEDVEAARMATFDICPDPDNFMWNIPWWSDPVLFGKYPEEGVRLYRDIMPEIGAKDMEVISEPIDFYCQNIYNGSAVRADGNGGYRDVPREPGYARTSIGWPVTPESLYWGPRFLYERYQKPFYISENGMAAHDSVSLDGKVHDPNRIDFLQRYLRCLKKTAEEGTPVEGYFLWSLMDNYEWSKGYSERFGIVHVDYKTQVRTIKDSGYWYRDVIAGNGVHL</sequence>
<organism evidence="13 14">
    <name type="scientific">Hungatella hathewayi</name>
    <dbReference type="NCBI Taxonomy" id="154046"/>
    <lineage>
        <taxon>Bacteria</taxon>
        <taxon>Bacillati</taxon>
        <taxon>Bacillota</taxon>
        <taxon>Clostridia</taxon>
        <taxon>Lachnospirales</taxon>
        <taxon>Lachnospiraceae</taxon>
        <taxon>Hungatella</taxon>
    </lineage>
</organism>
<evidence type="ECO:0000256" key="12">
    <source>
        <dbReference type="RuleBase" id="RU361175"/>
    </source>
</evidence>
<keyword evidence="6" id="KW-0119">Carbohydrate metabolism</keyword>
<dbReference type="PANTHER" id="PTHR10353">
    <property type="entry name" value="GLYCOSYL HYDROLASE"/>
    <property type="match status" value="1"/>
</dbReference>
<dbReference type="Proteomes" id="UP000095651">
    <property type="component" value="Unassembled WGS sequence"/>
</dbReference>
<feature type="binding site" evidence="10">
    <location>
        <position position="17"/>
    </location>
    <ligand>
        <name>substrate</name>
    </ligand>
</feature>
<dbReference type="GO" id="GO:0030245">
    <property type="term" value="P:cellulose catabolic process"/>
    <property type="evidence" value="ECO:0007669"/>
    <property type="project" value="UniProtKB-KW"/>
</dbReference>
<dbReference type="PROSITE" id="PS00572">
    <property type="entry name" value="GLYCOSYL_HYDROL_F1_1"/>
    <property type="match status" value="1"/>
</dbReference>
<dbReference type="RefSeq" id="WP_055653378.1">
    <property type="nucleotide sequence ID" value="NZ_CABIXC010000002.1"/>
</dbReference>
<dbReference type="EMBL" id="CYZE01000002">
    <property type="protein sequence ID" value="CUN80181.1"/>
    <property type="molecule type" value="Genomic_DNA"/>
</dbReference>
<dbReference type="InterPro" id="IPR001360">
    <property type="entry name" value="Glyco_hydro_1"/>
</dbReference>
<evidence type="ECO:0000256" key="2">
    <source>
        <dbReference type="ARBA" id="ARBA00010838"/>
    </source>
</evidence>
<keyword evidence="5" id="KW-0136">Cellulose degradation</keyword>
<feature type="binding site" evidence="10">
    <location>
        <position position="162"/>
    </location>
    <ligand>
        <name>substrate</name>
    </ligand>
</feature>
<evidence type="ECO:0000256" key="3">
    <source>
        <dbReference type="ARBA" id="ARBA00012744"/>
    </source>
</evidence>
<keyword evidence="8" id="KW-0624">Polysaccharide degradation</keyword>
<dbReference type="FunFam" id="3.20.20.80:FF:000004">
    <property type="entry name" value="Beta-glucosidase 6-phospho-beta-glucosidase"/>
    <property type="match status" value="1"/>
</dbReference>
<dbReference type="Pfam" id="PF00232">
    <property type="entry name" value="Glyco_hydro_1"/>
    <property type="match status" value="1"/>
</dbReference>
<proteinExistence type="inferred from homology"/>
<reference evidence="13 14" key="1">
    <citation type="submission" date="2015-09" db="EMBL/GenBank/DDBJ databases">
        <authorList>
            <consortium name="Pathogen Informatics"/>
        </authorList>
    </citation>
    <scope>NUCLEOTIDE SEQUENCE [LARGE SCALE GENOMIC DNA]</scope>
    <source>
        <strain evidence="13 14">2789STDY5608850</strain>
    </source>
</reference>
<dbReference type="AlphaFoldDB" id="A0A173ZV58"/>
<evidence type="ECO:0000256" key="8">
    <source>
        <dbReference type="ARBA" id="ARBA00023326"/>
    </source>
</evidence>
<evidence type="ECO:0000256" key="1">
    <source>
        <dbReference type="ARBA" id="ARBA00000448"/>
    </source>
</evidence>